<keyword evidence="1" id="KW-0472">Membrane</keyword>
<dbReference type="EMBL" id="MAUJ01000001">
    <property type="protein sequence ID" value="OCQ23227.1"/>
    <property type="molecule type" value="Genomic_DNA"/>
</dbReference>
<evidence type="ECO:0000313" key="2">
    <source>
        <dbReference type="EMBL" id="OCQ23227.1"/>
    </source>
</evidence>
<keyword evidence="1" id="KW-0812">Transmembrane</keyword>
<accession>A0A1C0TV74</accession>
<feature type="transmembrane region" description="Helical" evidence="1">
    <location>
        <begin position="86"/>
        <end position="103"/>
    </location>
</feature>
<keyword evidence="1" id="KW-1133">Transmembrane helix</keyword>
<gene>
    <name evidence="2" type="ORF">A7985_04590</name>
</gene>
<comment type="caution">
    <text evidence="2">The sequence shown here is derived from an EMBL/GenBank/DDBJ whole genome shotgun (WGS) entry which is preliminary data.</text>
</comment>
<dbReference type="OrthoDB" id="6316276at2"/>
<dbReference type="AlphaFoldDB" id="A0A1C0TV74"/>
<sequence length="108" mass="11779">MMKHYGRLTILISIVILLPSVVPGAMSVLAYYFSIVVFASSVMTIGQCGIVYFRANALITAIGAIVLNDYLRLIGSLEGATWTGKAALYSLYLIVLLFGTWKAKNSNR</sequence>
<name>A0A1C0TV74_9GAMM</name>
<organism evidence="2 3">
    <name type="scientific">Pseudoalteromonas luteoviolacea</name>
    <dbReference type="NCBI Taxonomy" id="43657"/>
    <lineage>
        <taxon>Bacteria</taxon>
        <taxon>Pseudomonadati</taxon>
        <taxon>Pseudomonadota</taxon>
        <taxon>Gammaproteobacteria</taxon>
        <taxon>Alteromonadales</taxon>
        <taxon>Pseudoalteromonadaceae</taxon>
        <taxon>Pseudoalteromonas</taxon>
    </lineage>
</organism>
<evidence type="ECO:0000256" key="1">
    <source>
        <dbReference type="SAM" id="Phobius"/>
    </source>
</evidence>
<reference evidence="3" key="1">
    <citation type="submission" date="2016-07" db="EMBL/GenBank/DDBJ databases">
        <authorList>
            <person name="Florea S."/>
            <person name="Webb J.S."/>
            <person name="Jaromczyk J."/>
            <person name="Schardl C.L."/>
        </authorList>
    </citation>
    <scope>NUCLEOTIDE SEQUENCE [LARGE SCALE GENOMIC DNA]</scope>
    <source>
        <strain evidence="3">IPB1</strain>
    </source>
</reference>
<protein>
    <submittedName>
        <fullName evidence="2">Uncharacterized protein</fullName>
    </submittedName>
</protein>
<evidence type="ECO:0000313" key="3">
    <source>
        <dbReference type="Proteomes" id="UP000093366"/>
    </source>
</evidence>
<dbReference type="Proteomes" id="UP000093366">
    <property type="component" value="Unassembled WGS sequence"/>
</dbReference>
<proteinExistence type="predicted"/>
<dbReference type="RefSeq" id="WP_065789227.1">
    <property type="nucleotide sequence ID" value="NZ_MAUJ01000001.1"/>
</dbReference>